<dbReference type="SMART" id="SM00671">
    <property type="entry name" value="SEL1"/>
    <property type="match status" value="7"/>
</dbReference>
<dbReference type="InterPro" id="IPR011990">
    <property type="entry name" value="TPR-like_helical_dom_sf"/>
</dbReference>
<dbReference type="PANTHER" id="PTHR46430">
    <property type="entry name" value="PROTEIN SKT5-RELATED"/>
    <property type="match status" value="1"/>
</dbReference>
<name>A0AAD5TIL2_9FUNG</name>
<protein>
    <recommendedName>
        <fullName evidence="5">HCP-like protein</fullName>
    </recommendedName>
</protein>
<evidence type="ECO:0008006" key="5">
    <source>
        <dbReference type="Google" id="ProtNLM"/>
    </source>
</evidence>
<feature type="compositionally biased region" description="Polar residues" evidence="2">
    <location>
        <begin position="38"/>
        <end position="49"/>
    </location>
</feature>
<dbReference type="EMBL" id="JADGJQ010000039">
    <property type="protein sequence ID" value="KAJ3176580.1"/>
    <property type="molecule type" value="Genomic_DNA"/>
</dbReference>
<dbReference type="AlphaFoldDB" id="A0AAD5TIL2"/>
<dbReference type="Proteomes" id="UP001212152">
    <property type="component" value="Unassembled WGS sequence"/>
</dbReference>
<keyword evidence="1" id="KW-0677">Repeat</keyword>
<proteinExistence type="predicted"/>
<evidence type="ECO:0000256" key="2">
    <source>
        <dbReference type="SAM" id="MobiDB-lite"/>
    </source>
</evidence>
<evidence type="ECO:0000313" key="3">
    <source>
        <dbReference type="EMBL" id="KAJ3176580.1"/>
    </source>
</evidence>
<evidence type="ECO:0000256" key="1">
    <source>
        <dbReference type="ARBA" id="ARBA00022737"/>
    </source>
</evidence>
<gene>
    <name evidence="3" type="ORF">HDU87_004908</name>
</gene>
<dbReference type="SUPFAM" id="SSF81901">
    <property type="entry name" value="HCP-like"/>
    <property type="match status" value="1"/>
</dbReference>
<feature type="compositionally biased region" description="Low complexity" evidence="2">
    <location>
        <begin position="68"/>
        <end position="77"/>
    </location>
</feature>
<dbReference type="PANTHER" id="PTHR46430:SF3">
    <property type="entry name" value="ACTIVATOR OF C KINASE PROTEIN 1"/>
    <property type="match status" value="1"/>
</dbReference>
<sequence length="619" mass="67956">MQPYDMNFHPTYNPPNAGAASVGQPEYHDSQYAGSFHSGPTSYVEQTQPAGAYHGSPGPQVAPLSENHAQQHPQQYPQQPPQQYPQQYPQQPPQQYPQQYPQQPPQHYPQQHAQQYPAHMQPPPRQSSTHRPGGRGPLPQHLSSGSWELRPTALAAPAAELATPSSIYTTATEAPRQSQEDDSSALAASVADMDIAERSESPGSEAPRPTFRKMTVKRAARDPTVAAKPQDSAAAEQTPAETAHVTKVSFEKTLGLYRENALRSDDGDLKFMFAKYCIEESGKAPDQKIRDKMIEEGFGLLKELGKSGNAEAMYILGQAYLDDNQYGLAHSQLLGAAKRSHSGAMYLLGLTYEKGAGVKQNTRVAMDYYTKSAQAGYKPALYRLGMIELFGQLSGGKRDVRKGIMWLKRGAAVADREHPECLHQLALVFEDGIPPHAQQDENYAYGLLVEAAELDYAPSQYKLACCYEFERLGCERDLGEALHWYSLAAENDNADAQFALAGWYLQGLEPFLPADPQKAYAWTYRAAMKDHSKAQYAIGYFCELGIGCQQNAEKADRWYRLAAALGEERAIAKVGPIPLAKSKKDKLMGSGSSSASAPFSQGNSAAVKEGKGLFSFLKK</sequence>
<reference evidence="3" key="1">
    <citation type="submission" date="2020-05" db="EMBL/GenBank/DDBJ databases">
        <title>Phylogenomic resolution of chytrid fungi.</title>
        <authorList>
            <person name="Stajich J.E."/>
            <person name="Amses K."/>
            <person name="Simmons R."/>
            <person name="Seto K."/>
            <person name="Myers J."/>
            <person name="Bonds A."/>
            <person name="Quandt C.A."/>
            <person name="Barry K."/>
            <person name="Liu P."/>
            <person name="Grigoriev I."/>
            <person name="Longcore J.E."/>
            <person name="James T.Y."/>
        </authorList>
    </citation>
    <scope>NUCLEOTIDE SEQUENCE</scope>
    <source>
        <strain evidence="3">JEL0379</strain>
    </source>
</reference>
<dbReference type="InterPro" id="IPR006597">
    <property type="entry name" value="Sel1-like"/>
</dbReference>
<comment type="caution">
    <text evidence="3">The sequence shown here is derived from an EMBL/GenBank/DDBJ whole genome shotgun (WGS) entry which is preliminary data.</text>
</comment>
<organism evidence="3 4">
    <name type="scientific">Geranomyces variabilis</name>
    <dbReference type="NCBI Taxonomy" id="109894"/>
    <lineage>
        <taxon>Eukaryota</taxon>
        <taxon>Fungi</taxon>
        <taxon>Fungi incertae sedis</taxon>
        <taxon>Chytridiomycota</taxon>
        <taxon>Chytridiomycota incertae sedis</taxon>
        <taxon>Chytridiomycetes</taxon>
        <taxon>Spizellomycetales</taxon>
        <taxon>Powellomycetaceae</taxon>
        <taxon>Geranomyces</taxon>
    </lineage>
</organism>
<evidence type="ECO:0000313" key="4">
    <source>
        <dbReference type="Proteomes" id="UP001212152"/>
    </source>
</evidence>
<dbReference type="InterPro" id="IPR051726">
    <property type="entry name" value="Chitin_Synth_Reg"/>
</dbReference>
<accession>A0AAD5TIL2</accession>
<feature type="compositionally biased region" description="Low complexity" evidence="2">
    <location>
        <begin position="108"/>
        <end position="119"/>
    </location>
</feature>
<feature type="region of interest" description="Disordered" evidence="2">
    <location>
        <begin position="196"/>
        <end position="243"/>
    </location>
</feature>
<dbReference type="Gene3D" id="1.25.40.10">
    <property type="entry name" value="Tetratricopeptide repeat domain"/>
    <property type="match status" value="2"/>
</dbReference>
<dbReference type="Pfam" id="PF08238">
    <property type="entry name" value="Sel1"/>
    <property type="match status" value="7"/>
</dbReference>
<feature type="region of interest" description="Disordered" evidence="2">
    <location>
        <begin position="1"/>
        <end position="145"/>
    </location>
</feature>
<feature type="region of interest" description="Disordered" evidence="2">
    <location>
        <begin position="583"/>
        <end position="605"/>
    </location>
</feature>
<keyword evidence="4" id="KW-1185">Reference proteome</keyword>